<comment type="caution">
    <text evidence="2">The sequence shown here is derived from an EMBL/GenBank/DDBJ whole genome shotgun (WGS) entry which is preliminary data.</text>
</comment>
<feature type="region of interest" description="Disordered" evidence="1">
    <location>
        <begin position="314"/>
        <end position="354"/>
    </location>
</feature>
<evidence type="ECO:0000313" key="2">
    <source>
        <dbReference type="EMBL" id="KFG58743.1"/>
    </source>
</evidence>
<feature type="compositionally biased region" description="Basic and acidic residues" evidence="1">
    <location>
        <begin position="336"/>
        <end position="354"/>
    </location>
</feature>
<organism evidence="2 3">
    <name type="scientific">Toxoplasma gondii RUB</name>
    <dbReference type="NCBI Taxonomy" id="935652"/>
    <lineage>
        <taxon>Eukaryota</taxon>
        <taxon>Sar</taxon>
        <taxon>Alveolata</taxon>
        <taxon>Apicomplexa</taxon>
        <taxon>Conoidasida</taxon>
        <taxon>Coccidia</taxon>
        <taxon>Eucoccidiorida</taxon>
        <taxon>Eimeriorina</taxon>
        <taxon>Sarcocystidae</taxon>
        <taxon>Toxoplasma</taxon>
    </lineage>
</organism>
<evidence type="ECO:0000256" key="1">
    <source>
        <dbReference type="SAM" id="MobiDB-lite"/>
    </source>
</evidence>
<dbReference type="VEuPathDB" id="ToxoDB:TGRUB_320015"/>
<feature type="compositionally biased region" description="Basic and acidic residues" evidence="1">
    <location>
        <begin position="152"/>
        <end position="175"/>
    </location>
</feature>
<reference evidence="2 3" key="1">
    <citation type="submission" date="2014-05" db="EMBL/GenBank/DDBJ databases">
        <authorList>
            <person name="Sibley D."/>
            <person name="Venepally P."/>
            <person name="Karamycheva S."/>
            <person name="Hadjithomas M."/>
            <person name="Khan A."/>
            <person name="Brunk B."/>
            <person name="Roos D."/>
            <person name="Caler E."/>
            <person name="Lorenzi H."/>
        </authorList>
    </citation>
    <scope>NUCLEOTIDE SEQUENCE [LARGE SCALE GENOMIC DNA]</scope>
    <source>
        <strain evidence="2 3">RUB</strain>
    </source>
</reference>
<dbReference type="OrthoDB" id="10342820at2759"/>
<evidence type="ECO:0000313" key="3">
    <source>
        <dbReference type="Proteomes" id="UP000028834"/>
    </source>
</evidence>
<feature type="region of interest" description="Disordered" evidence="1">
    <location>
        <begin position="149"/>
        <end position="193"/>
    </location>
</feature>
<protein>
    <submittedName>
        <fullName evidence="2">Uncharacterized protein</fullName>
    </submittedName>
</protein>
<proteinExistence type="predicted"/>
<dbReference type="Proteomes" id="UP000028834">
    <property type="component" value="Unassembled WGS sequence"/>
</dbReference>
<sequence>MSVCQGFVLARGLHAHCRGAVRSVGLARSRCRSSLLRTSSVSRRLDASAESDSVASVAAPEVRNSCSEGCSQAVASQAPFAAQRNRALDRNTCISITSAGACKRVSSAAVHPCSLWSCDLRPSVFTPSGNLRQAYSSCRRTACNAGPVSKISDARQRTERENADQDKLTNTESRDSVLCASSPTSAEMKPIRDQTGGRLSSLLMLGLAGFGLGWIAQTNWEDAQNGFYPETVMRVRCLQLPGNFSETHSEEAAKNAFEEWTAFASRQKGFLSSRLYVQPGARTEDSERFGGTKFLVLDRWGTAADQRAAAEAFATPQDPKQCEAKDANSAAKTTRHSAEQREAQEQSVEEAARAPFCDKDSGQVYVFDSRKTAPLWRVFTHTQSPNATP</sequence>
<accession>A0A086LQ25</accession>
<gene>
    <name evidence="2" type="ORF">TGRUB_320015</name>
</gene>
<dbReference type="EMBL" id="AFYV02002417">
    <property type="protein sequence ID" value="KFG58743.1"/>
    <property type="molecule type" value="Genomic_DNA"/>
</dbReference>
<name>A0A086LQ25_TOXGO</name>
<dbReference type="AlphaFoldDB" id="A0A086LQ25"/>